<evidence type="ECO:0000313" key="2">
    <source>
        <dbReference type="EMBL" id="MCH98838.1"/>
    </source>
</evidence>
<name>A0A392NIA9_9FABA</name>
<dbReference type="Proteomes" id="UP000265520">
    <property type="component" value="Unassembled WGS sequence"/>
</dbReference>
<sequence>MKAKMVNSCIMAILAFTLSFKNKKIKDQRSEDLSWPYQSPTVVTDIVDGENAYGKLVMAVSMLHTAVTVPAVGNWQFWHFVFHF</sequence>
<organism evidence="2 3">
    <name type="scientific">Trifolium medium</name>
    <dbReference type="NCBI Taxonomy" id="97028"/>
    <lineage>
        <taxon>Eukaryota</taxon>
        <taxon>Viridiplantae</taxon>
        <taxon>Streptophyta</taxon>
        <taxon>Embryophyta</taxon>
        <taxon>Tracheophyta</taxon>
        <taxon>Spermatophyta</taxon>
        <taxon>Magnoliopsida</taxon>
        <taxon>eudicotyledons</taxon>
        <taxon>Gunneridae</taxon>
        <taxon>Pentapetalae</taxon>
        <taxon>rosids</taxon>
        <taxon>fabids</taxon>
        <taxon>Fabales</taxon>
        <taxon>Fabaceae</taxon>
        <taxon>Papilionoideae</taxon>
        <taxon>50 kb inversion clade</taxon>
        <taxon>NPAAA clade</taxon>
        <taxon>Hologalegina</taxon>
        <taxon>IRL clade</taxon>
        <taxon>Trifolieae</taxon>
        <taxon>Trifolium</taxon>
    </lineage>
</organism>
<gene>
    <name evidence="2" type="ORF">A2U01_0019847</name>
</gene>
<keyword evidence="3" id="KW-1185">Reference proteome</keyword>
<reference evidence="2 3" key="1">
    <citation type="journal article" date="2018" name="Front. Plant Sci.">
        <title>Red Clover (Trifolium pratense) and Zigzag Clover (T. medium) - A Picture of Genomic Similarities and Differences.</title>
        <authorList>
            <person name="Dluhosova J."/>
            <person name="Istvanek J."/>
            <person name="Nedelnik J."/>
            <person name="Repkova J."/>
        </authorList>
    </citation>
    <scope>NUCLEOTIDE SEQUENCE [LARGE SCALE GENOMIC DNA]</scope>
    <source>
        <strain evidence="3">cv. 10/8</strain>
        <tissue evidence="2">Leaf</tissue>
    </source>
</reference>
<proteinExistence type="predicted"/>
<accession>A0A392NIA9</accession>
<dbReference type="EMBL" id="LXQA010038645">
    <property type="protein sequence ID" value="MCH98838.1"/>
    <property type="molecule type" value="Genomic_DNA"/>
</dbReference>
<evidence type="ECO:0000256" key="1">
    <source>
        <dbReference type="SAM" id="SignalP"/>
    </source>
</evidence>
<evidence type="ECO:0000313" key="3">
    <source>
        <dbReference type="Proteomes" id="UP000265520"/>
    </source>
</evidence>
<keyword evidence="1" id="KW-0732">Signal</keyword>
<protein>
    <submittedName>
        <fullName evidence="2">Uncharacterized protein</fullName>
    </submittedName>
</protein>
<dbReference type="AlphaFoldDB" id="A0A392NIA9"/>
<feature type="chain" id="PRO_5017292460" evidence="1">
    <location>
        <begin position="20"/>
        <end position="84"/>
    </location>
</feature>
<comment type="caution">
    <text evidence="2">The sequence shown here is derived from an EMBL/GenBank/DDBJ whole genome shotgun (WGS) entry which is preliminary data.</text>
</comment>
<feature type="signal peptide" evidence="1">
    <location>
        <begin position="1"/>
        <end position="19"/>
    </location>
</feature>